<dbReference type="Proteomes" id="UP000011740">
    <property type="component" value="Unassembled WGS sequence"/>
</dbReference>
<keyword evidence="2" id="KW-1133">Transmembrane helix</keyword>
<reference evidence="4 5" key="1">
    <citation type="journal article" date="2013" name="Genome Announc.">
        <title>Whole-Genome Shotgun Assembly and Analysis of the Genome of Streptomyces mobaraensis DSM 40847, a Strain for Industrial Production of Microbial Transglutaminase.</title>
        <authorList>
            <person name="Yang H."/>
            <person name="He T."/>
            <person name="Wu W."/>
            <person name="Zhu W."/>
            <person name="Lu B."/>
            <person name="Sun W."/>
        </authorList>
    </citation>
    <scope>NUCLEOTIDE SEQUENCE [LARGE SCALE GENOMIC DNA]</scope>
    <source>
        <strain evidence="4 5">DSM 40847</strain>
    </source>
</reference>
<dbReference type="InterPro" id="IPR009003">
    <property type="entry name" value="Peptidase_S1_PA"/>
</dbReference>
<dbReference type="SUPFAM" id="SSF69322">
    <property type="entry name" value="Tricorn protease domain 2"/>
    <property type="match status" value="2"/>
</dbReference>
<keyword evidence="2" id="KW-0472">Membrane</keyword>
<accession>M3AAV0</accession>
<feature type="compositionally biased region" description="Low complexity" evidence="1">
    <location>
        <begin position="512"/>
        <end position="534"/>
    </location>
</feature>
<dbReference type="Pfam" id="PF13365">
    <property type="entry name" value="Trypsin_2"/>
    <property type="match status" value="1"/>
</dbReference>
<feature type="region of interest" description="Disordered" evidence="1">
    <location>
        <begin position="511"/>
        <end position="540"/>
    </location>
</feature>
<organism evidence="4 5">
    <name type="scientific">Streptomyces mobaraensis (strain ATCC 29032 / DSM 40847 / JCM 4168 / NBRC 13819 / NCIMB 11159 / IPCR 16-22)</name>
    <dbReference type="NCBI Taxonomy" id="1223523"/>
    <lineage>
        <taxon>Bacteria</taxon>
        <taxon>Bacillati</taxon>
        <taxon>Actinomycetota</taxon>
        <taxon>Actinomycetes</taxon>
        <taxon>Kitasatosporales</taxon>
        <taxon>Streptomycetaceae</taxon>
        <taxon>Streptomyces</taxon>
    </lineage>
</organism>
<dbReference type="Pfam" id="PF20703">
    <property type="entry name" value="nSTAND1"/>
    <property type="match status" value="1"/>
</dbReference>
<evidence type="ECO:0000313" key="5">
    <source>
        <dbReference type="Proteomes" id="UP000011740"/>
    </source>
</evidence>
<dbReference type="EMBL" id="AORZ01000003">
    <property type="protein sequence ID" value="EMF02329.1"/>
    <property type="molecule type" value="Genomic_DNA"/>
</dbReference>
<dbReference type="Gene3D" id="2.40.10.10">
    <property type="entry name" value="Trypsin-like serine proteases"/>
    <property type="match status" value="2"/>
</dbReference>
<dbReference type="STRING" id="1223523.H340_02474"/>
<dbReference type="SUPFAM" id="SSF52540">
    <property type="entry name" value="P-loop containing nucleoside triphosphate hydrolases"/>
    <property type="match status" value="1"/>
</dbReference>
<dbReference type="PANTHER" id="PTHR47691:SF3">
    <property type="entry name" value="HTH-TYPE TRANSCRIPTIONAL REGULATOR RV0890C-RELATED"/>
    <property type="match status" value="1"/>
</dbReference>
<dbReference type="Gene3D" id="3.40.50.300">
    <property type="entry name" value="P-loop containing nucleotide triphosphate hydrolases"/>
    <property type="match status" value="1"/>
</dbReference>
<evidence type="ECO:0000259" key="3">
    <source>
        <dbReference type="Pfam" id="PF20703"/>
    </source>
</evidence>
<dbReference type="Gene3D" id="2.120.10.30">
    <property type="entry name" value="TolB, C-terminal domain"/>
    <property type="match status" value="1"/>
</dbReference>
<dbReference type="InterPro" id="IPR049052">
    <property type="entry name" value="nSTAND1"/>
</dbReference>
<dbReference type="InterPro" id="IPR043504">
    <property type="entry name" value="Peptidase_S1_PA_chymotrypsin"/>
</dbReference>
<feature type="transmembrane region" description="Helical" evidence="2">
    <location>
        <begin position="690"/>
        <end position="712"/>
    </location>
</feature>
<dbReference type="Gene3D" id="2.130.10.10">
    <property type="entry name" value="YVTN repeat-like/Quinoprotein amine dehydrogenase"/>
    <property type="match status" value="1"/>
</dbReference>
<comment type="caution">
    <text evidence="4">The sequence shown here is derived from an EMBL/GenBank/DDBJ whole genome shotgun (WGS) entry which is preliminary data.</text>
</comment>
<dbReference type="InterPro" id="IPR011042">
    <property type="entry name" value="6-blade_b-propeller_TolB-like"/>
</dbReference>
<evidence type="ECO:0000313" key="4">
    <source>
        <dbReference type="EMBL" id="EMF02329.1"/>
    </source>
</evidence>
<dbReference type="SUPFAM" id="SSF50494">
    <property type="entry name" value="Trypsin-like serine proteases"/>
    <property type="match status" value="1"/>
</dbReference>
<evidence type="ECO:0000256" key="2">
    <source>
        <dbReference type="SAM" id="Phobius"/>
    </source>
</evidence>
<dbReference type="InterPro" id="IPR015943">
    <property type="entry name" value="WD40/YVTN_repeat-like_dom_sf"/>
</dbReference>
<feature type="domain" description="Novel STAND NTPase 1" evidence="3">
    <location>
        <begin position="228"/>
        <end position="644"/>
    </location>
</feature>
<evidence type="ECO:0000256" key="1">
    <source>
        <dbReference type="SAM" id="MobiDB-lite"/>
    </source>
</evidence>
<name>M3AAV0_STRM1</name>
<protein>
    <recommendedName>
        <fullName evidence="3">Novel STAND NTPase 1 domain-containing protein</fullName>
    </recommendedName>
</protein>
<sequence>MAGGGGTHGTQEPESVLVSAVVRVRGPDGAIGGTGFLVAPDLVLTCAHVVSDALDLPRDAEVPAGAEVTVDLPLADGTGNPGPPGRAEVQHWVPIRTDQTGDVSLLRLRAALPGARPLPMADAESVWDHKARVVGFTHDHPDGVWTLGRLRGPTGRGWVQLSRADGQTAHVQGGFSGSPVWDDDLGSAVGLVVAAQPVREAQQVFVTRTRALIREIPELAAVLSPPAPFRGLATFQEADAGDFFGREADVAEVVAALQGERPGVTVYGPSGCGKSSLALAGVVPELRRAGYEVLVIDAGRITSPAAALATELYEAVRSGRYGAARADDADRVEGRLRRLGVVDAFHRTTGRQAARLLVVLDQAEALLNRPDAELAEAVDLLFPERPAAGLRVLATLRADFMDAALSHERLGPALRRGATLPLTPMTRDQLREVITEPLKRIPAVTYDPGLDRRILDDAGSEPGILPLLGFVLAELWDRRSAGRLRTAAYEELGGVSGALVHHARKAWDACVSSGPPSGSPGSPTPSSSSGAPTPLDRKEEEAVARRLLTGLVRLLPGGEAPVRRVLTREEAGERRWRLARALAERRLLVLSGGDGQPESAELAHEALITAWPALADQVRADAGFLAGRAELRHDLERWRTAGEPTDLLPDAPHLAALEERLGGRDDELSAEERGFLTRARRRRRTRRARLRAAWVATALVLALIAGLGVFLVQERKVSAQREAAGTSRTLAAQSEELKEGNPGQAALAALAAYEVAPTQEARSALLRRYEELRDAKWVLTGSQGDITATAMSVDGGVTLVTTAAYRATLFIRTPEGRVRQENLRLPANVVSPVVSRDGRRIAYVRGADGVVVWHEVTASADRLVGPAHPLRGALTNRSLAVQLGMSIKIMDFSPDGRRLVGIPASSSSLPTQVWDLGTGRPTPLPERAAHLTNVWFGADERTLVAVQSRTTDPKGTLVSIDIGSGTVRELAKDIDISGFGVSGDGSVAVVCHREKADPPSFGVARYQAVRVADGRALRGYSAGADTTCHDTAISRRGERYAVYTTSGGWALVDTVPQQGDPVRFSGPVSTNGMAYLPLLGTADRPVLVSSGKNGVTASAPAKDTGGTAYGLPHLLGDGSEMVVRVGADGRSLRVVATEDEWRVLAEAKVGTAATPPDKAQDLQVNKAQTLVADVSDRNRITVRSLPSLRRVAEFTTARLPAGQERPELLQFRFLDDERLVTVSGTTVEEWDARRGRRLSRPLDLRDLRLTTQDHPFYGVGRHREPGYVAVTVGGQPDVHAVDLRTGKENRDLRIRLGDELNTAVFLADSRYLAEMTKGGMVELWSAPPGSRPRRTVGPIGPLSPDQWAAGLFGRTGFFLANAAYVRFLQADDPEFRDTYEFTQKQIFLAAGDSGKALLRGGRGGDMNLLRLDPALWKRHLCEVLGRDLTEDERSGLPPGLPALCRPTA</sequence>
<proteinExistence type="predicted"/>
<dbReference type="RefSeq" id="WP_004938827.1">
    <property type="nucleotide sequence ID" value="NZ_AORZ01000003.1"/>
</dbReference>
<dbReference type="PANTHER" id="PTHR47691">
    <property type="entry name" value="REGULATOR-RELATED"/>
    <property type="match status" value="1"/>
</dbReference>
<dbReference type="eggNOG" id="COG3591">
    <property type="taxonomic scope" value="Bacteria"/>
</dbReference>
<dbReference type="PATRIC" id="fig|1223523.3.peg.501"/>
<dbReference type="InterPro" id="IPR027417">
    <property type="entry name" value="P-loop_NTPase"/>
</dbReference>
<gene>
    <name evidence="4" type="ORF">H340_02474</name>
</gene>
<keyword evidence="2" id="KW-0812">Transmembrane</keyword>